<protein>
    <submittedName>
        <fullName evidence="1">Uncharacterized protein</fullName>
    </submittedName>
</protein>
<dbReference type="EMBL" id="FNXB01000040">
    <property type="protein sequence ID" value="SEI16340.1"/>
    <property type="molecule type" value="Genomic_DNA"/>
</dbReference>
<reference evidence="3" key="2">
    <citation type="submission" date="2016-10" db="EMBL/GenBank/DDBJ databases">
        <authorList>
            <person name="Wibberg D."/>
        </authorList>
    </citation>
    <scope>NUCLEOTIDE SEQUENCE [LARGE SCALE GENOMIC DNA]</scope>
</reference>
<evidence type="ECO:0000313" key="4">
    <source>
        <dbReference type="Proteomes" id="UP000198939"/>
    </source>
</evidence>
<evidence type="ECO:0000313" key="3">
    <source>
        <dbReference type="Proteomes" id="UP000183063"/>
    </source>
</evidence>
<dbReference type="EMBL" id="FOCV01000032">
    <property type="protein sequence ID" value="SEO98768.1"/>
    <property type="molecule type" value="Genomic_DNA"/>
</dbReference>
<reference evidence="1" key="1">
    <citation type="submission" date="2016-10" db="EMBL/GenBank/DDBJ databases">
        <authorList>
            <person name="de Groot N.N."/>
        </authorList>
    </citation>
    <scope>NUCLEOTIDE SEQUENCE [LARGE SCALE GENOMIC DNA]</scope>
    <source>
        <strain evidence="1">CCBAU85039</strain>
    </source>
</reference>
<organism evidence="1 3">
    <name type="scientific">Rhizobium tibeticum</name>
    <dbReference type="NCBI Taxonomy" id="501024"/>
    <lineage>
        <taxon>Bacteria</taxon>
        <taxon>Pseudomonadati</taxon>
        <taxon>Pseudomonadota</taxon>
        <taxon>Alphaproteobacteria</taxon>
        <taxon>Hyphomicrobiales</taxon>
        <taxon>Rhizobiaceae</taxon>
        <taxon>Rhizobium/Agrobacterium group</taxon>
        <taxon>Rhizobium</taxon>
    </lineage>
</organism>
<keyword evidence="4" id="KW-1185">Reference proteome</keyword>
<reference evidence="2 4" key="3">
    <citation type="submission" date="2016-10" db="EMBL/GenBank/DDBJ databases">
        <authorList>
            <person name="Varghese N."/>
            <person name="Submissions S."/>
        </authorList>
    </citation>
    <scope>NUCLEOTIDE SEQUENCE [LARGE SCALE GENOMIC DNA]</scope>
    <source>
        <strain evidence="2 4">CGMCC 1.7071</strain>
    </source>
</reference>
<evidence type="ECO:0000313" key="2">
    <source>
        <dbReference type="EMBL" id="SEO98768.1"/>
    </source>
</evidence>
<evidence type="ECO:0000313" key="1">
    <source>
        <dbReference type="EMBL" id="SEI16340.1"/>
    </source>
</evidence>
<accession>A0A1H8U7Z0</accession>
<dbReference type="Proteomes" id="UP000183063">
    <property type="component" value="Unassembled WGS sequence"/>
</dbReference>
<sequence>MLRYLVISKRALPPSVSSAWKAMDIVLAGPIAAAALEASDLGGHDGAIVDLDYEGHEMIACVEMLDVGQIPFVFAAFVSSSLRPPGCFVLSEAKREICAIYHRLQQTFRTH</sequence>
<gene>
    <name evidence="1" type="ORF">RTCCBAU85039_5414</name>
    <name evidence="2" type="ORF">SAMN05216228_103232</name>
</gene>
<dbReference type="AlphaFoldDB" id="A0A1H8U7Z0"/>
<proteinExistence type="predicted"/>
<name>A0A1H8U7Z0_9HYPH</name>
<dbReference type="Proteomes" id="UP000198939">
    <property type="component" value="Unassembled WGS sequence"/>
</dbReference>